<dbReference type="Pfam" id="PF00535">
    <property type="entry name" value="Glycos_transf_2"/>
    <property type="match status" value="1"/>
</dbReference>
<sequence length="305" mass="34934">MPKISIIIPTYNAERTIASTLKSVLNQTFSDIEIIIINDGSTDNTLQAIETCQDPRIRVLSYDNAGVAMARNRGISNATGEYIAFIDADDRWTTDKLELQLQALQEHPEAGVAYSWTIDFIDTQEDRQLPGKPVYFSGNVYPQLLTSNFLLHGSNPLVTRQAIDSVGEFDPNCTPSEDWDYYIRLAAQFPFIVVPKHQIFYRQSTTSSSSNIPKMEKAGIYTIEKAYNAAPFQYQHRKKQSLALFFQYCAQRYIQCSHNRQDIQPALNKLLQSLFLYPPSLGTEYFQRLSLGFMKRWIFKHFPQA</sequence>
<dbReference type="InterPro" id="IPR001173">
    <property type="entry name" value="Glyco_trans_2-like"/>
</dbReference>
<organism evidence="2 3">
    <name type="scientific">Roseofilum capinflatum BLCC-M114</name>
    <dbReference type="NCBI Taxonomy" id="3022440"/>
    <lineage>
        <taxon>Bacteria</taxon>
        <taxon>Bacillati</taxon>
        <taxon>Cyanobacteriota</taxon>
        <taxon>Cyanophyceae</taxon>
        <taxon>Desertifilales</taxon>
        <taxon>Desertifilaceae</taxon>
        <taxon>Roseofilum</taxon>
        <taxon>Roseofilum capinflatum</taxon>
    </lineage>
</organism>
<dbReference type="InterPro" id="IPR050834">
    <property type="entry name" value="Glycosyltransf_2"/>
</dbReference>
<proteinExistence type="predicted"/>
<evidence type="ECO:0000313" key="2">
    <source>
        <dbReference type="EMBL" id="MDJ1172694.1"/>
    </source>
</evidence>
<protein>
    <submittedName>
        <fullName evidence="2">Glycosyltransferase family 2 protein</fullName>
    </submittedName>
</protein>
<accession>A0ABT7B0J7</accession>
<dbReference type="RefSeq" id="WP_283765076.1">
    <property type="nucleotide sequence ID" value="NZ_JAQOSO010000003.1"/>
</dbReference>
<dbReference type="Gene3D" id="3.90.550.10">
    <property type="entry name" value="Spore Coat Polysaccharide Biosynthesis Protein SpsA, Chain A"/>
    <property type="match status" value="1"/>
</dbReference>
<dbReference type="EMBL" id="JAQOSO010000003">
    <property type="protein sequence ID" value="MDJ1172694.1"/>
    <property type="molecule type" value="Genomic_DNA"/>
</dbReference>
<name>A0ABT7B0J7_9CYAN</name>
<gene>
    <name evidence="2" type="ORF">PMG25_01140</name>
</gene>
<dbReference type="Proteomes" id="UP001235849">
    <property type="component" value="Unassembled WGS sequence"/>
</dbReference>
<evidence type="ECO:0000313" key="3">
    <source>
        <dbReference type="Proteomes" id="UP001235849"/>
    </source>
</evidence>
<comment type="caution">
    <text evidence="2">The sequence shown here is derived from an EMBL/GenBank/DDBJ whole genome shotgun (WGS) entry which is preliminary data.</text>
</comment>
<feature type="domain" description="Glycosyltransferase 2-like" evidence="1">
    <location>
        <begin position="5"/>
        <end position="163"/>
    </location>
</feature>
<dbReference type="PANTHER" id="PTHR43685:SF2">
    <property type="entry name" value="GLYCOSYLTRANSFERASE 2-LIKE DOMAIN-CONTAINING PROTEIN"/>
    <property type="match status" value="1"/>
</dbReference>
<evidence type="ECO:0000259" key="1">
    <source>
        <dbReference type="Pfam" id="PF00535"/>
    </source>
</evidence>
<dbReference type="SUPFAM" id="SSF53448">
    <property type="entry name" value="Nucleotide-diphospho-sugar transferases"/>
    <property type="match status" value="1"/>
</dbReference>
<keyword evidence="3" id="KW-1185">Reference proteome</keyword>
<dbReference type="CDD" id="cd00761">
    <property type="entry name" value="Glyco_tranf_GTA_type"/>
    <property type="match status" value="1"/>
</dbReference>
<reference evidence="2 3" key="1">
    <citation type="submission" date="2023-01" db="EMBL/GenBank/DDBJ databases">
        <title>Novel diversity within Roseofilum (Cyanobacteria; Desertifilaceae) from marine benthic mats with descriptions of four novel species.</title>
        <authorList>
            <person name="Wang Y."/>
            <person name="Berthold D.E."/>
            <person name="Hu J."/>
            <person name="Lefler F.W."/>
            <person name="Laughinghouse H.D. IV."/>
        </authorList>
    </citation>
    <scope>NUCLEOTIDE SEQUENCE [LARGE SCALE GENOMIC DNA]</scope>
    <source>
        <strain evidence="2 3">BLCC-M114</strain>
    </source>
</reference>
<dbReference type="PANTHER" id="PTHR43685">
    <property type="entry name" value="GLYCOSYLTRANSFERASE"/>
    <property type="match status" value="1"/>
</dbReference>
<dbReference type="InterPro" id="IPR029044">
    <property type="entry name" value="Nucleotide-diphossugar_trans"/>
</dbReference>